<dbReference type="EMBL" id="JARKIF010000003">
    <property type="protein sequence ID" value="KAJ7644685.1"/>
    <property type="molecule type" value="Genomic_DNA"/>
</dbReference>
<dbReference type="PANTHER" id="PTHR38787:SF3">
    <property type="entry name" value="REGULATORY P DOMAIN-CONTAINING PROTEIN"/>
    <property type="match status" value="1"/>
</dbReference>
<sequence length="147" mass="16080">MKLIASVLLAFLGAVSAQFHLDGVRRGDEQPFVHIPLAEPEDYACGKVHMMLMDMMTAAVDDIRADVVRATGIFDPMLGLKPIEEFTPCVDGFAGTDPNATFMCNDLDLYTFMPHRALGSTAQVGSDIWGWAHTEDGVTREFGLVCQ</sequence>
<dbReference type="AlphaFoldDB" id="A0AAD7FV36"/>
<evidence type="ECO:0000313" key="3">
    <source>
        <dbReference type="Proteomes" id="UP001221142"/>
    </source>
</evidence>
<evidence type="ECO:0000313" key="2">
    <source>
        <dbReference type="EMBL" id="KAJ7644685.1"/>
    </source>
</evidence>
<keyword evidence="3" id="KW-1185">Reference proteome</keyword>
<gene>
    <name evidence="2" type="ORF">FB45DRAFT_1116363</name>
</gene>
<dbReference type="PANTHER" id="PTHR38787">
    <property type="entry name" value="REGULATORY P DOMAIN-CONTAINING PROTEIN"/>
    <property type="match status" value="1"/>
</dbReference>
<accession>A0AAD7FV36</accession>
<comment type="caution">
    <text evidence="2">The sequence shown here is derived from an EMBL/GenBank/DDBJ whole genome shotgun (WGS) entry which is preliminary data.</text>
</comment>
<evidence type="ECO:0000256" key="1">
    <source>
        <dbReference type="SAM" id="SignalP"/>
    </source>
</evidence>
<keyword evidence="1" id="KW-0732">Signal</keyword>
<dbReference type="Proteomes" id="UP001221142">
    <property type="component" value="Unassembled WGS sequence"/>
</dbReference>
<name>A0AAD7FV36_9AGAR</name>
<dbReference type="GO" id="GO:0005576">
    <property type="term" value="C:extracellular region"/>
    <property type="evidence" value="ECO:0007669"/>
    <property type="project" value="TreeGrafter"/>
</dbReference>
<organism evidence="2 3">
    <name type="scientific">Roridomyces roridus</name>
    <dbReference type="NCBI Taxonomy" id="1738132"/>
    <lineage>
        <taxon>Eukaryota</taxon>
        <taxon>Fungi</taxon>
        <taxon>Dikarya</taxon>
        <taxon>Basidiomycota</taxon>
        <taxon>Agaricomycotina</taxon>
        <taxon>Agaricomycetes</taxon>
        <taxon>Agaricomycetidae</taxon>
        <taxon>Agaricales</taxon>
        <taxon>Marasmiineae</taxon>
        <taxon>Mycenaceae</taxon>
        <taxon>Roridomyces</taxon>
    </lineage>
</organism>
<feature type="signal peptide" evidence="1">
    <location>
        <begin position="1"/>
        <end position="17"/>
    </location>
</feature>
<reference evidence="2" key="1">
    <citation type="submission" date="2023-03" db="EMBL/GenBank/DDBJ databases">
        <title>Massive genome expansion in bonnet fungi (Mycena s.s.) driven by repeated elements and novel gene families across ecological guilds.</title>
        <authorList>
            <consortium name="Lawrence Berkeley National Laboratory"/>
            <person name="Harder C.B."/>
            <person name="Miyauchi S."/>
            <person name="Viragh M."/>
            <person name="Kuo A."/>
            <person name="Thoen E."/>
            <person name="Andreopoulos B."/>
            <person name="Lu D."/>
            <person name="Skrede I."/>
            <person name="Drula E."/>
            <person name="Henrissat B."/>
            <person name="Morin E."/>
            <person name="Kohler A."/>
            <person name="Barry K."/>
            <person name="LaButti K."/>
            <person name="Morin E."/>
            <person name="Salamov A."/>
            <person name="Lipzen A."/>
            <person name="Mereny Z."/>
            <person name="Hegedus B."/>
            <person name="Baldrian P."/>
            <person name="Stursova M."/>
            <person name="Weitz H."/>
            <person name="Taylor A."/>
            <person name="Grigoriev I.V."/>
            <person name="Nagy L.G."/>
            <person name="Martin F."/>
            <person name="Kauserud H."/>
        </authorList>
    </citation>
    <scope>NUCLEOTIDE SEQUENCE</scope>
    <source>
        <strain evidence="2">9284</strain>
    </source>
</reference>
<protein>
    <submittedName>
        <fullName evidence="2">Uncharacterized protein</fullName>
    </submittedName>
</protein>
<feature type="chain" id="PRO_5042207680" evidence="1">
    <location>
        <begin position="18"/>
        <end position="147"/>
    </location>
</feature>
<proteinExistence type="predicted"/>